<accession>A0ABZ0Q9U0</accession>
<dbReference type="EMBL" id="CP138203">
    <property type="protein sequence ID" value="WPC72562.1"/>
    <property type="molecule type" value="Genomic_DNA"/>
</dbReference>
<dbReference type="RefSeq" id="WP_261896172.1">
    <property type="nucleotide sequence ID" value="NZ_AP024895.1"/>
</dbReference>
<evidence type="ECO:0000313" key="1">
    <source>
        <dbReference type="EMBL" id="WPC72562.1"/>
    </source>
</evidence>
<evidence type="ECO:0000313" key="2">
    <source>
        <dbReference type="Proteomes" id="UP001304071"/>
    </source>
</evidence>
<keyword evidence="2" id="KW-1185">Reference proteome</keyword>
<organism evidence="1 2">
    <name type="scientific">Vibrio porteresiae DSM 19223</name>
    <dbReference type="NCBI Taxonomy" id="1123496"/>
    <lineage>
        <taxon>Bacteria</taxon>
        <taxon>Pseudomonadati</taxon>
        <taxon>Pseudomonadota</taxon>
        <taxon>Gammaproteobacteria</taxon>
        <taxon>Vibrionales</taxon>
        <taxon>Vibrionaceae</taxon>
        <taxon>Vibrio</taxon>
    </lineage>
</organism>
<name>A0ABZ0Q9U0_9VIBR</name>
<gene>
    <name evidence="1" type="ORF">R8Z52_10505</name>
</gene>
<proteinExistence type="predicted"/>
<dbReference type="Proteomes" id="UP001304071">
    <property type="component" value="Chromosome 1"/>
</dbReference>
<protein>
    <submittedName>
        <fullName evidence="1">Uncharacterized protein</fullName>
    </submittedName>
</protein>
<reference evidence="1 2" key="1">
    <citation type="submission" date="2023-11" db="EMBL/GenBank/DDBJ databases">
        <title>Plant-associative lifestyle of Vibrio porteresiae and its evolutionary dynamics.</title>
        <authorList>
            <person name="Rameshkumar N."/>
            <person name="Kirti K."/>
        </authorList>
    </citation>
    <scope>NUCLEOTIDE SEQUENCE [LARGE SCALE GENOMIC DNA]</scope>
    <source>
        <strain evidence="1 2">MSSRF30</strain>
    </source>
</reference>
<sequence>MPIYYLDKKAQPNGEYHVHEEGCTHMPLPSDRTYLGHFNSVQAALEKASRLHHRCRACLHCCETCHID</sequence>